<dbReference type="Proteomes" id="UP000515165">
    <property type="component" value="Chromosome 11"/>
</dbReference>
<feature type="compositionally biased region" description="Pro residues" evidence="1">
    <location>
        <begin position="71"/>
        <end position="83"/>
    </location>
</feature>
<protein>
    <submittedName>
        <fullName evidence="3">Mediator of RNA polymerase II transcription subunit 25-like</fullName>
    </submittedName>
</protein>
<reference evidence="3" key="1">
    <citation type="submission" date="2025-08" db="UniProtKB">
        <authorList>
            <consortium name="RefSeq"/>
        </authorList>
    </citation>
    <scope>IDENTIFICATION</scope>
    <source>
        <tissue evidence="3">Blood</tissue>
    </source>
</reference>
<evidence type="ECO:0000313" key="3">
    <source>
        <dbReference type="RefSeq" id="XP_027436865.1"/>
    </source>
</evidence>
<feature type="region of interest" description="Disordered" evidence="1">
    <location>
        <begin position="1"/>
        <end position="117"/>
    </location>
</feature>
<dbReference type="KEGG" id="zca:113915240"/>
<gene>
    <name evidence="3" type="primary">LOC113915240</name>
</gene>
<proteinExistence type="predicted"/>
<dbReference type="AlphaFoldDB" id="A0A6J2BY38"/>
<feature type="compositionally biased region" description="Basic residues" evidence="1">
    <location>
        <begin position="107"/>
        <end position="117"/>
    </location>
</feature>
<evidence type="ECO:0000313" key="2">
    <source>
        <dbReference type="Proteomes" id="UP000515165"/>
    </source>
</evidence>
<sequence>MPFLHCTATGQTSPSSSRRTLPRLRSPVPNPKGNRRATQTARGHPHGTHTCTPNPDRARCPRTSPGARSGPPCPGSGLRPPPGEAGRGHRQRPTGERRVAAIPPARKERHKSPPRLRLHSRYAGALPFASLTSLSPKAAAGTRTAHYLGAAILEETALHFPNGDFYPQ</sequence>
<accession>A0A6J2BY38</accession>
<dbReference type="RefSeq" id="XP_027436865.1">
    <property type="nucleotide sequence ID" value="XM_027581064.1"/>
</dbReference>
<feature type="compositionally biased region" description="Low complexity" evidence="1">
    <location>
        <begin position="12"/>
        <end position="27"/>
    </location>
</feature>
<dbReference type="GeneID" id="113915240"/>
<keyword evidence="2" id="KW-1185">Reference proteome</keyword>
<organism evidence="2 3">
    <name type="scientific">Zalophus californianus</name>
    <name type="common">California sealion</name>
    <dbReference type="NCBI Taxonomy" id="9704"/>
    <lineage>
        <taxon>Eukaryota</taxon>
        <taxon>Metazoa</taxon>
        <taxon>Chordata</taxon>
        <taxon>Craniata</taxon>
        <taxon>Vertebrata</taxon>
        <taxon>Euteleostomi</taxon>
        <taxon>Mammalia</taxon>
        <taxon>Eutheria</taxon>
        <taxon>Laurasiatheria</taxon>
        <taxon>Carnivora</taxon>
        <taxon>Caniformia</taxon>
        <taxon>Pinnipedia</taxon>
        <taxon>Otariidae</taxon>
        <taxon>Zalophus</taxon>
    </lineage>
</organism>
<name>A0A6J2BY38_ZALCA</name>
<evidence type="ECO:0000256" key="1">
    <source>
        <dbReference type="SAM" id="MobiDB-lite"/>
    </source>
</evidence>